<dbReference type="GO" id="GO:0048172">
    <property type="term" value="P:regulation of short-term neuronal synaptic plasticity"/>
    <property type="evidence" value="ECO:0007669"/>
    <property type="project" value="TreeGrafter"/>
</dbReference>
<gene>
    <name evidence="3" type="ORF">D915_008799</name>
</gene>
<dbReference type="InterPro" id="IPR051494">
    <property type="entry name" value="BSD_domain-containing"/>
</dbReference>
<feature type="compositionally biased region" description="Basic and acidic residues" evidence="1">
    <location>
        <begin position="278"/>
        <end position="288"/>
    </location>
</feature>
<dbReference type="PROSITE" id="PS50858">
    <property type="entry name" value="BSD"/>
    <property type="match status" value="1"/>
</dbReference>
<accession>A0A4E0R259</accession>
<dbReference type="EMBL" id="JXXN02004904">
    <property type="protein sequence ID" value="THD20246.1"/>
    <property type="molecule type" value="Genomic_DNA"/>
</dbReference>
<proteinExistence type="predicted"/>
<feature type="compositionally biased region" description="Basic and acidic residues" evidence="1">
    <location>
        <begin position="313"/>
        <end position="327"/>
    </location>
</feature>
<dbReference type="Pfam" id="PF03909">
    <property type="entry name" value="BSD"/>
    <property type="match status" value="1"/>
</dbReference>
<dbReference type="Proteomes" id="UP000230066">
    <property type="component" value="Unassembled WGS sequence"/>
</dbReference>
<dbReference type="PANTHER" id="PTHR16019">
    <property type="entry name" value="SYNAPSE-ASSOCIATED PROTEIN"/>
    <property type="match status" value="1"/>
</dbReference>
<name>A0A4E0R259_FASHE</name>
<dbReference type="AlphaFoldDB" id="A0A4E0R259"/>
<organism evidence="3 4">
    <name type="scientific">Fasciola hepatica</name>
    <name type="common">Liver fluke</name>
    <dbReference type="NCBI Taxonomy" id="6192"/>
    <lineage>
        <taxon>Eukaryota</taxon>
        <taxon>Metazoa</taxon>
        <taxon>Spiralia</taxon>
        <taxon>Lophotrochozoa</taxon>
        <taxon>Platyhelminthes</taxon>
        <taxon>Trematoda</taxon>
        <taxon>Digenea</taxon>
        <taxon>Plagiorchiida</taxon>
        <taxon>Echinostomata</taxon>
        <taxon>Echinostomatoidea</taxon>
        <taxon>Fasciolidae</taxon>
        <taxon>Fasciola</taxon>
    </lineage>
</organism>
<dbReference type="SUPFAM" id="SSF140383">
    <property type="entry name" value="BSD domain-like"/>
    <property type="match status" value="1"/>
</dbReference>
<evidence type="ECO:0000259" key="2">
    <source>
        <dbReference type="PROSITE" id="PS50858"/>
    </source>
</evidence>
<protein>
    <submittedName>
        <fullName evidence="3">Synapse-associated protein</fullName>
    </submittedName>
</protein>
<feature type="compositionally biased region" description="Basic residues" evidence="1">
    <location>
        <begin position="289"/>
        <end position="298"/>
    </location>
</feature>
<evidence type="ECO:0000313" key="4">
    <source>
        <dbReference type="Proteomes" id="UP000230066"/>
    </source>
</evidence>
<feature type="region of interest" description="Disordered" evidence="1">
    <location>
        <begin position="263"/>
        <end position="327"/>
    </location>
</feature>
<dbReference type="GO" id="GO:0038203">
    <property type="term" value="P:TORC2 signaling"/>
    <property type="evidence" value="ECO:0007669"/>
    <property type="project" value="TreeGrafter"/>
</dbReference>
<feature type="region of interest" description="Disordered" evidence="1">
    <location>
        <begin position="119"/>
        <end position="140"/>
    </location>
</feature>
<dbReference type="PANTHER" id="PTHR16019:SF6">
    <property type="entry name" value="SYNAPSE-ASSOCIATED PROTEIN 1"/>
    <property type="match status" value="1"/>
</dbReference>
<evidence type="ECO:0000313" key="3">
    <source>
        <dbReference type="EMBL" id="THD20246.1"/>
    </source>
</evidence>
<comment type="caution">
    <text evidence="3">The sequence shown here is derived from an EMBL/GenBank/DDBJ whole genome shotgun (WGS) entry which is preliminary data.</text>
</comment>
<dbReference type="InterPro" id="IPR035925">
    <property type="entry name" value="BSD_dom_sf"/>
</dbReference>
<dbReference type="GO" id="GO:0005794">
    <property type="term" value="C:Golgi apparatus"/>
    <property type="evidence" value="ECO:0007669"/>
    <property type="project" value="TreeGrafter"/>
</dbReference>
<evidence type="ECO:0000256" key="1">
    <source>
        <dbReference type="SAM" id="MobiDB-lite"/>
    </source>
</evidence>
<dbReference type="SMART" id="SM00751">
    <property type="entry name" value="BSD"/>
    <property type="match status" value="1"/>
</dbReference>
<sequence>MFESIKGYLSVLTQESVPAEDPVVKPPAAASECETNESGLVTTHSFSSFEDLIKDRLFLAKHWTSQIYASMKSSENPAQVITSQVQNQLVKMNVQSIISKVPLFREFQKSQAEFEAERCQKHPELSEPTSPSDANCLPWHPDTSGITDPAAVADLRARILALSQYPNTFLLAPPAEAQLGSTSTLSAEQWLLAKLLLEEDPKLAEMRYNLVPSRISEDLFWRNYFYRMTLLRQSAHLAAATGADTQPEMNSDSGNFVYIEENDQQPSHESDQLGASEADTKSAKNEHKTSKRRGKNKNHSSEKVKPTTEAAETEAKNDTQVDEKTDKILSVDELLDAELAREVDELVLVSSDDPLNDELDRELEMELAQIDRKK</sequence>
<dbReference type="GO" id="GO:0005634">
    <property type="term" value="C:nucleus"/>
    <property type="evidence" value="ECO:0007669"/>
    <property type="project" value="TreeGrafter"/>
</dbReference>
<keyword evidence="4" id="KW-1185">Reference proteome</keyword>
<feature type="domain" description="BSD" evidence="2">
    <location>
        <begin position="196"/>
        <end position="232"/>
    </location>
</feature>
<reference evidence="3" key="1">
    <citation type="submission" date="2019-03" db="EMBL/GenBank/DDBJ databases">
        <title>Improved annotation for the trematode Fasciola hepatica.</title>
        <authorList>
            <person name="Choi Y.-J."/>
            <person name="Martin J."/>
            <person name="Mitreva M."/>
        </authorList>
    </citation>
    <scope>NUCLEOTIDE SEQUENCE [LARGE SCALE GENOMIC DNA]</scope>
</reference>
<dbReference type="InterPro" id="IPR005607">
    <property type="entry name" value="BSD_dom"/>
</dbReference>
<dbReference type="Gene3D" id="1.10.3970.10">
    <property type="entry name" value="BSD domain"/>
    <property type="match status" value="1"/>
</dbReference>